<feature type="region of interest" description="Disordered" evidence="9">
    <location>
        <begin position="658"/>
        <end position="711"/>
    </location>
</feature>
<feature type="compositionally biased region" description="Basic residues" evidence="9">
    <location>
        <begin position="691"/>
        <end position="711"/>
    </location>
</feature>
<evidence type="ECO:0000256" key="1">
    <source>
        <dbReference type="ARBA" id="ARBA00004604"/>
    </source>
</evidence>
<name>K1RI14_MAGGI</name>
<evidence type="ECO:0000256" key="2">
    <source>
        <dbReference type="ARBA" id="ARBA00022517"/>
    </source>
</evidence>
<dbReference type="InterPro" id="IPR050082">
    <property type="entry name" value="RNA_methyltr_RlmE"/>
</dbReference>
<evidence type="ECO:0000256" key="5">
    <source>
        <dbReference type="ARBA" id="ARBA00022679"/>
    </source>
</evidence>
<keyword evidence="2 8" id="KW-0690">Ribosome biogenesis</keyword>
<dbReference type="InterPro" id="IPR002877">
    <property type="entry name" value="RNA_MeTrfase_FtsJ_dom"/>
</dbReference>
<organism evidence="13">
    <name type="scientific">Magallana gigas</name>
    <name type="common">Pacific oyster</name>
    <name type="synonym">Crassostrea gigas</name>
    <dbReference type="NCBI Taxonomy" id="29159"/>
    <lineage>
        <taxon>Eukaryota</taxon>
        <taxon>Metazoa</taxon>
        <taxon>Spiralia</taxon>
        <taxon>Lophotrochozoa</taxon>
        <taxon>Mollusca</taxon>
        <taxon>Bivalvia</taxon>
        <taxon>Autobranchia</taxon>
        <taxon>Pteriomorphia</taxon>
        <taxon>Ostreida</taxon>
        <taxon>Ostreoidea</taxon>
        <taxon>Ostreidae</taxon>
        <taxon>Magallana</taxon>
    </lineage>
</organism>
<evidence type="ECO:0000259" key="10">
    <source>
        <dbReference type="Pfam" id="PF01728"/>
    </source>
</evidence>
<dbReference type="FunFam" id="3.40.50.150:FF:000004">
    <property type="entry name" value="AdoMet-dependent rRNA methyltransferase SPB1"/>
    <property type="match status" value="1"/>
</dbReference>
<feature type="compositionally biased region" description="Basic and acidic residues" evidence="9">
    <location>
        <begin position="676"/>
        <end position="690"/>
    </location>
</feature>
<dbReference type="InterPro" id="IPR015507">
    <property type="entry name" value="rRNA-MeTfrase_E"/>
</dbReference>
<evidence type="ECO:0000313" key="13">
    <source>
        <dbReference type="EMBL" id="EKC33861.1"/>
    </source>
</evidence>
<dbReference type="InterPro" id="IPR024576">
    <property type="entry name" value="rRNA_MeTfrase_Spb1_DUF3381"/>
</dbReference>
<feature type="binding site" evidence="8">
    <location>
        <position position="92"/>
    </location>
    <ligand>
        <name>S-adenosyl-L-methionine</name>
        <dbReference type="ChEBI" id="CHEBI:59789"/>
    </ligand>
</feature>
<accession>K1RI14</accession>
<dbReference type="GO" id="GO:0000463">
    <property type="term" value="P:maturation of LSU-rRNA from tricistronic rRNA transcript (SSU-rRNA, 5.8S rRNA, LSU-rRNA)"/>
    <property type="evidence" value="ECO:0007669"/>
    <property type="project" value="TreeGrafter"/>
</dbReference>
<feature type="binding site" evidence="8">
    <location>
        <position position="56"/>
    </location>
    <ligand>
        <name>S-adenosyl-L-methionine</name>
        <dbReference type="ChEBI" id="CHEBI:59789"/>
    </ligand>
</feature>
<gene>
    <name evidence="13" type="ORF">CGI_10026351</name>
</gene>
<evidence type="ECO:0000259" key="12">
    <source>
        <dbReference type="Pfam" id="PF11861"/>
    </source>
</evidence>
<dbReference type="Pfam" id="PF07780">
    <property type="entry name" value="Spb1_C"/>
    <property type="match status" value="1"/>
</dbReference>
<evidence type="ECO:0000256" key="7">
    <source>
        <dbReference type="ARBA" id="ARBA00023242"/>
    </source>
</evidence>
<dbReference type="InterPro" id="IPR028589">
    <property type="entry name" value="SPB1-like"/>
</dbReference>
<feature type="region of interest" description="Disordered" evidence="9">
    <location>
        <begin position="409"/>
        <end position="468"/>
    </location>
</feature>
<feature type="compositionally biased region" description="Acidic residues" evidence="9">
    <location>
        <begin position="419"/>
        <end position="432"/>
    </location>
</feature>
<dbReference type="HAMAP" id="MF_03163">
    <property type="entry name" value="RNA_methyltr_E_SPB1"/>
    <property type="match status" value="1"/>
</dbReference>
<evidence type="ECO:0000256" key="6">
    <source>
        <dbReference type="ARBA" id="ARBA00022691"/>
    </source>
</evidence>
<protein>
    <recommendedName>
        <fullName evidence="8">Putative rRNA methyltransferase</fullName>
        <ecNumber evidence="8">2.1.1.-</ecNumber>
    </recommendedName>
    <alternativeName>
        <fullName evidence="8">2'-O-ribose RNA methyltransferase SPB1 homolog</fullName>
    </alternativeName>
</protein>
<keyword evidence="3 8" id="KW-0698">rRNA processing</keyword>
<dbReference type="InParanoid" id="K1RI14"/>
<feature type="binding site" evidence="8">
    <location>
        <position position="76"/>
    </location>
    <ligand>
        <name>S-adenosyl-L-methionine</name>
        <dbReference type="ChEBI" id="CHEBI:59789"/>
    </ligand>
</feature>
<dbReference type="SUPFAM" id="SSF53335">
    <property type="entry name" value="S-adenosyl-L-methionine-dependent methyltransferases"/>
    <property type="match status" value="1"/>
</dbReference>
<dbReference type="Pfam" id="PF01728">
    <property type="entry name" value="FtsJ"/>
    <property type="match status" value="1"/>
</dbReference>
<keyword evidence="6 8" id="KW-0949">S-adenosyl-L-methionine</keyword>
<evidence type="ECO:0000256" key="9">
    <source>
        <dbReference type="SAM" id="MobiDB-lite"/>
    </source>
</evidence>
<feature type="compositionally biased region" description="Basic and acidic residues" evidence="9">
    <location>
        <begin position="433"/>
        <end position="452"/>
    </location>
</feature>
<evidence type="ECO:0000256" key="4">
    <source>
        <dbReference type="ARBA" id="ARBA00022603"/>
    </source>
</evidence>
<dbReference type="GO" id="GO:0030687">
    <property type="term" value="C:preribosome, large subunit precursor"/>
    <property type="evidence" value="ECO:0007669"/>
    <property type="project" value="TreeGrafter"/>
</dbReference>
<dbReference type="GO" id="GO:0016435">
    <property type="term" value="F:rRNA (guanine) methyltransferase activity"/>
    <property type="evidence" value="ECO:0007669"/>
    <property type="project" value="TreeGrafter"/>
</dbReference>
<dbReference type="Gene3D" id="3.40.50.150">
    <property type="entry name" value="Vaccinia Virus protein VP39"/>
    <property type="match status" value="1"/>
</dbReference>
<feature type="domain" description="Ribosomal RNA methyltransferase SPB1-like C-terminal" evidence="11">
    <location>
        <begin position="605"/>
        <end position="691"/>
    </location>
</feature>
<keyword evidence="7 8" id="KW-0539">Nucleus</keyword>
<sequence length="711" mass="81848">MGKKSKTGKSRKDKFYHLAKETGYRARSAFKLIQLNRKFEFLQRARVVIDLCAAPGGWLQVVAENTPVSSVILGVDLVPIRPIGNVKTLVDDITTDKCRQDLKKELHTWKADVVLNDGAPNVGKNWLHDAFQQAQLALQALKLATEFLKKGGWFVTKVFRSKDYNSLMWVFQQLFKHVHATKPQASRNESAEIFVVCEKFLAPDKIDPKFLDPKYVFKDVEEEPKTGINLIHPEKRTRQREGYPEGDYTLFHSLKASEFINSDNYLNLLAQRNEVILDLPEIANHKETTTELKECLKDIKVLGKREIRNVISWRKKLKADLATAKAPPESAKQEVEEDSEDEEAQLDEKLAELKEEEQKALKRKLKKVRREKVKLRHKMDLKMVIPGDIQDFSDDVGLFNLNKIKNKSQLDSVEKGDSQEADELAMEEEEEVDRVIMKMKSYDRNSKDHLDDLDPYSDEEGEEEPEFMYDSAEDDIEFEDEEEEGNPLVVSLQDKDSMVKNRSKAWFSKASFAGIEDEEDEDMEIQTMAANYKKKGGKIADENLPRLDAAGMAIGSQMVQSRKRKREIMEGGYHRFMFNDDNLPDWFRQDESKHCRVTLPVTKEVKKLERVRKKAEAISDTADVADRDKWMQIKQIYKKAGLLSKKKKEITYVVAKKGTGKRVRRPQGVQGPFKVVDPRMKKDNFKDKKSAKNRGKKGKAKGGKRMGKNKR</sequence>
<dbReference type="HAMAP" id="MF_01547">
    <property type="entry name" value="RNA_methyltr_E"/>
    <property type="match status" value="1"/>
</dbReference>
<dbReference type="FunCoup" id="K1RI14">
    <property type="interactions" value="1530"/>
</dbReference>
<dbReference type="GO" id="GO:0005730">
    <property type="term" value="C:nucleolus"/>
    <property type="evidence" value="ECO:0007669"/>
    <property type="project" value="UniProtKB-SubCell"/>
</dbReference>
<feature type="binding site" evidence="8">
    <location>
        <position position="58"/>
    </location>
    <ligand>
        <name>S-adenosyl-L-methionine</name>
        <dbReference type="ChEBI" id="CHEBI:59789"/>
    </ligand>
</feature>
<comment type="subcellular location">
    <subcellularLocation>
        <location evidence="1 8">Nucleus</location>
        <location evidence="1 8">Nucleolus</location>
    </subcellularLocation>
</comment>
<comment type="function">
    <text evidence="8">Probable methyltransferase involved in the maturation of rRNA and in the biogenesis of ribosomal subunits.</text>
</comment>
<proteinExistence type="inferred from homology"/>
<dbReference type="Pfam" id="PF11861">
    <property type="entry name" value="DUF3381"/>
    <property type="match status" value="1"/>
</dbReference>
<dbReference type="EMBL" id="JH819021">
    <property type="protein sequence ID" value="EKC33861.1"/>
    <property type="molecule type" value="Genomic_DNA"/>
</dbReference>
<dbReference type="GO" id="GO:0008650">
    <property type="term" value="F:rRNA (uridine-2'-O-)-methyltransferase activity"/>
    <property type="evidence" value="ECO:0007669"/>
    <property type="project" value="TreeGrafter"/>
</dbReference>
<feature type="compositionally biased region" description="Acidic residues" evidence="9">
    <location>
        <begin position="335"/>
        <end position="345"/>
    </location>
</feature>
<feature type="active site" description="Proton acceptor" evidence="8">
    <location>
        <position position="157"/>
    </location>
</feature>
<evidence type="ECO:0000259" key="11">
    <source>
        <dbReference type="Pfam" id="PF07780"/>
    </source>
</evidence>
<feature type="domain" description="Ribosomal RNA methyltransferase FtsJ" evidence="10">
    <location>
        <begin position="24"/>
        <end position="200"/>
    </location>
</feature>
<dbReference type="HOGENOM" id="CLU_009422_8_1_1"/>
<keyword evidence="4 8" id="KW-0489">Methyltransferase</keyword>
<keyword evidence="5 8" id="KW-0808">Transferase</keyword>
<reference evidence="13" key="1">
    <citation type="journal article" date="2012" name="Nature">
        <title>The oyster genome reveals stress adaptation and complexity of shell formation.</title>
        <authorList>
            <person name="Zhang G."/>
            <person name="Fang X."/>
            <person name="Guo X."/>
            <person name="Li L."/>
            <person name="Luo R."/>
            <person name="Xu F."/>
            <person name="Yang P."/>
            <person name="Zhang L."/>
            <person name="Wang X."/>
            <person name="Qi H."/>
            <person name="Xiong Z."/>
            <person name="Que H."/>
            <person name="Xie Y."/>
            <person name="Holland P.W."/>
            <person name="Paps J."/>
            <person name="Zhu Y."/>
            <person name="Wu F."/>
            <person name="Chen Y."/>
            <person name="Wang J."/>
            <person name="Peng C."/>
            <person name="Meng J."/>
            <person name="Yang L."/>
            <person name="Liu J."/>
            <person name="Wen B."/>
            <person name="Zhang N."/>
            <person name="Huang Z."/>
            <person name="Zhu Q."/>
            <person name="Feng Y."/>
            <person name="Mount A."/>
            <person name="Hedgecock D."/>
            <person name="Xu Z."/>
            <person name="Liu Y."/>
            <person name="Domazet-Loso T."/>
            <person name="Du Y."/>
            <person name="Sun X."/>
            <person name="Zhang S."/>
            <person name="Liu B."/>
            <person name="Cheng P."/>
            <person name="Jiang X."/>
            <person name="Li J."/>
            <person name="Fan D."/>
            <person name="Wang W."/>
            <person name="Fu W."/>
            <person name="Wang T."/>
            <person name="Wang B."/>
            <person name="Zhang J."/>
            <person name="Peng Z."/>
            <person name="Li Y."/>
            <person name="Li N."/>
            <person name="Wang J."/>
            <person name="Chen M."/>
            <person name="He Y."/>
            <person name="Tan F."/>
            <person name="Song X."/>
            <person name="Zheng Q."/>
            <person name="Huang R."/>
            <person name="Yang H."/>
            <person name="Du X."/>
            <person name="Chen L."/>
            <person name="Yang M."/>
            <person name="Gaffney P.M."/>
            <person name="Wang S."/>
            <person name="Luo L."/>
            <person name="She Z."/>
            <person name="Ming Y."/>
            <person name="Huang W."/>
            <person name="Zhang S."/>
            <person name="Huang B."/>
            <person name="Zhang Y."/>
            <person name="Qu T."/>
            <person name="Ni P."/>
            <person name="Miao G."/>
            <person name="Wang J."/>
            <person name="Wang Q."/>
            <person name="Steinberg C.E."/>
            <person name="Wang H."/>
            <person name="Li N."/>
            <person name="Qian L."/>
            <person name="Zhang G."/>
            <person name="Li Y."/>
            <person name="Yang H."/>
            <person name="Liu X."/>
            <person name="Wang J."/>
            <person name="Yin Y."/>
            <person name="Wang J."/>
        </authorList>
    </citation>
    <scope>NUCLEOTIDE SEQUENCE [LARGE SCALE GENOMIC DNA]</scope>
    <source>
        <strain evidence="13">05x7-T-G4-1.051#20</strain>
    </source>
</reference>
<feature type="compositionally biased region" description="Acidic residues" evidence="9">
    <location>
        <begin position="453"/>
        <end position="468"/>
    </location>
</feature>
<dbReference type="InterPro" id="IPR029063">
    <property type="entry name" value="SAM-dependent_MTases_sf"/>
</dbReference>
<dbReference type="PANTHER" id="PTHR10920">
    <property type="entry name" value="RIBOSOMAL RNA METHYLTRANSFERASE"/>
    <property type="match status" value="1"/>
</dbReference>
<feature type="binding site" evidence="8">
    <location>
        <position position="117"/>
    </location>
    <ligand>
        <name>S-adenosyl-L-methionine</name>
        <dbReference type="ChEBI" id="CHEBI:59789"/>
    </ligand>
</feature>
<dbReference type="InterPro" id="IPR012920">
    <property type="entry name" value="rRNA_MeTfrase_SPB1-like_C"/>
</dbReference>
<feature type="domain" description="DUF3381" evidence="12">
    <location>
        <begin position="233"/>
        <end position="377"/>
    </location>
</feature>
<feature type="region of interest" description="Disordered" evidence="9">
    <location>
        <begin position="322"/>
        <end position="345"/>
    </location>
</feature>
<dbReference type="PANTHER" id="PTHR10920:SF13">
    <property type="entry name" value="PRE-RRNA 2'-O-RIBOSE RNA METHYLTRANSFERASE FTSJ3"/>
    <property type="match status" value="1"/>
</dbReference>
<evidence type="ECO:0000256" key="3">
    <source>
        <dbReference type="ARBA" id="ARBA00022552"/>
    </source>
</evidence>
<comment type="similarity">
    <text evidence="8">Belongs to the class I-like SAM-binding methyltransferase superfamily. RNA methyltransferase RlmE family. SPB1 subfamily.</text>
</comment>
<dbReference type="EC" id="2.1.1.-" evidence="8"/>
<dbReference type="GO" id="GO:0000466">
    <property type="term" value="P:maturation of 5.8S rRNA from tricistronic rRNA transcript (SSU-rRNA, 5.8S rRNA, LSU-rRNA)"/>
    <property type="evidence" value="ECO:0007669"/>
    <property type="project" value="TreeGrafter"/>
</dbReference>
<evidence type="ECO:0000256" key="8">
    <source>
        <dbReference type="HAMAP-Rule" id="MF_03163"/>
    </source>
</evidence>
<comment type="catalytic activity">
    <reaction evidence="8">
        <text>a ribonucleotide in rRNA + S-adenosyl-L-methionine = a 2'-O-methylribonucleotide in rRNA + S-adenosyl-L-homocysteine + H(+)</text>
        <dbReference type="Rhea" id="RHEA:48628"/>
        <dbReference type="Rhea" id="RHEA-COMP:12164"/>
        <dbReference type="Rhea" id="RHEA-COMP:12165"/>
        <dbReference type="ChEBI" id="CHEBI:15378"/>
        <dbReference type="ChEBI" id="CHEBI:57856"/>
        <dbReference type="ChEBI" id="CHEBI:59789"/>
        <dbReference type="ChEBI" id="CHEBI:90675"/>
        <dbReference type="ChEBI" id="CHEBI:90676"/>
    </reaction>
</comment>
<dbReference type="AlphaFoldDB" id="K1RI14"/>